<gene>
    <name evidence="1" type="ORF">RAMLITH_13860</name>
</gene>
<dbReference type="AlphaFoldDB" id="A0A7X6I6Y2"/>
<sequence length="127" mass="13634">MNSPIAAGALRATCQAWRLPLVALLLLAAGCETARKEWREGPTEADSIASGSAATRREVAMNRQWQQQPFSRLRAALGEPVLLMDIPGGGSPPGMVAVYQVDPATGCRDAFALVFGQDPVVRVYHCR</sequence>
<name>A0A7X6I6Y2_9BURK</name>
<evidence type="ECO:0000313" key="1">
    <source>
        <dbReference type="EMBL" id="NKE66911.1"/>
    </source>
</evidence>
<accession>A0A7X6I6Y2</accession>
<keyword evidence="2" id="KW-1185">Reference proteome</keyword>
<dbReference type="RefSeq" id="WP_168108026.1">
    <property type="nucleotide sequence ID" value="NZ_VTOX01000004.1"/>
</dbReference>
<dbReference type="EMBL" id="VTOX01000004">
    <property type="protein sequence ID" value="NKE66911.1"/>
    <property type="molecule type" value="Genomic_DNA"/>
</dbReference>
<comment type="caution">
    <text evidence="1">The sequence shown here is derived from an EMBL/GenBank/DDBJ whole genome shotgun (WGS) entry which is preliminary data.</text>
</comment>
<reference evidence="1 2" key="1">
    <citation type="journal article" date="2020" name="Nature">
        <title>Bacterial chemolithoautotrophy via manganese oxidation.</title>
        <authorList>
            <person name="Yu H."/>
            <person name="Leadbetter J.R."/>
        </authorList>
    </citation>
    <scope>NUCLEOTIDE SEQUENCE [LARGE SCALE GENOMIC DNA]</scope>
    <source>
        <strain evidence="1 2">RBP-1</strain>
    </source>
</reference>
<organism evidence="1 2">
    <name type="scientific">Ramlibacter lithotrophicus</name>
    <dbReference type="NCBI Taxonomy" id="2606681"/>
    <lineage>
        <taxon>Bacteria</taxon>
        <taxon>Pseudomonadati</taxon>
        <taxon>Pseudomonadota</taxon>
        <taxon>Betaproteobacteria</taxon>
        <taxon>Burkholderiales</taxon>
        <taxon>Comamonadaceae</taxon>
        <taxon>Ramlibacter</taxon>
    </lineage>
</organism>
<proteinExistence type="predicted"/>
<protein>
    <submittedName>
        <fullName evidence="1">Uncharacterized protein</fullName>
    </submittedName>
</protein>
<evidence type="ECO:0000313" key="2">
    <source>
        <dbReference type="Proteomes" id="UP000521868"/>
    </source>
</evidence>
<dbReference type="Proteomes" id="UP000521868">
    <property type="component" value="Unassembled WGS sequence"/>
</dbReference>